<reference evidence="1" key="1">
    <citation type="journal article" date="2014" name="Front. Microbiol.">
        <title>High frequency of phylogenetically diverse reductive dehalogenase-homologous genes in deep subseafloor sedimentary metagenomes.</title>
        <authorList>
            <person name="Kawai M."/>
            <person name="Futagami T."/>
            <person name="Toyoda A."/>
            <person name="Takaki Y."/>
            <person name="Nishi S."/>
            <person name="Hori S."/>
            <person name="Arai W."/>
            <person name="Tsubouchi T."/>
            <person name="Morono Y."/>
            <person name="Uchiyama I."/>
            <person name="Ito T."/>
            <person name="Fujiyama A."/>
            <person name="Inagaki F."/>
            <person name="Takami H."/>
        </authorList>
    </citation>
    <scope>NUCLEOTIDE SEQUENCE</scope>
    <source>
        <strain evidence="1">Expedition CK06-06</strain>
    </source>
</reference>
<accession>X1PXA4</accession>
<dbReference type="EMBL" id="BARV01033273">
    <property type="protein sequence ID" value="GAI43465.1"/>
    <property type="molecule type" value="Genomic_DNA"/>
</dbReference>
<evidence type="ECO:0000313" key="1">
    <source>
        <dbReference type="EMBL" id="GAI43465.1"/>
    </source>
</evidence>
<dbReference type="AlphaFoldDB" id="X1PXA4"/>
<protein>
    <submittedName>
        <fullName evidence="1">Uncharacterized protein</fullName>
    </submittedName>
</protein>
<gene>
    <name evidence="1" type="ORF">S06H3_52328</name>
</gene>
<organism evidence="1">
    <name type="scientific">marine sediment metagenome</name>
    <dbReference type="NCBI Taxonomy" id="412755"/>
    <lineage>
        <taxon>unclassified sequences</taxon>
        <taxon>metagenomes</taxon>
        <taxon>ecological metagenomes</taxon>
    </lineage>
</organism>
<proteinExistence type="predicted"/>
<name>X1PXA4_9ZZZZ</name>
<feature type="non-terminal residue" evidence="1">
    <location>
        <position position="40"/>
    </location>
</feature>
<sequence length="40" mass="4235">MSIIVPTTSSIHGSQMPITIAVDVGEDDYIYGLGINLELA</sequence>
<comment type="caution">
    <text evidence="1">The sequence shown here is derived from an EMBL/GenBank/DDBJ whole genome shotgun (WGS) entry which is preliminary data.</text>
</comment>